<dbReference type="InterPro" id="IPR037171">
    <property type="entry name" value="NagB/RpiA_transferase-like"/>
</dbReference>
<dbReference type="CDD" id="cd00090">
    <property type="entry name" value="HTH_ARSR"/>
    <property type="match status" value="1"/>
</dbReference>
<evidence type="ECO:0000256" key="3">
    <source>
        <dbReference type="ARBA" id="ARBA00023163"/>
    </source>
</evidence>
<dbReference type="PANTHER" id="PTHR30363:SF44">
    <property type="entry name" value="AGA OPERON TRANSCRIPTIONAL REPRESSOR-RELATED"/>
    <property type="match status" value="1"/>
</dbReference>
<dbReference type="RefSeq" id="WP_014511059.1">
    <property type="nucleotide sequence ID" value="NZ_LR027519.1"/>
</dbReference>
<dbReference type="InterPro" id="IPR036388">
    <property type="entry name" value="WH-like_DNA-bd_sf"/>
</dbReference>
<evidence type="ECO:0000256" key="1">
    <source>
        <dbReference type="ARBA" id="ARBA00023015"/>
    </source>
</evidence>
<keyword evidence="6" id="KW-0614">Plasmid</keyword>
<proteinExistence type="predicted"/>
<keyword evidence="2" id="KW-0238">DNA-binding</keyword>
<feature type="compositionally biased region" description="Basic and acidic residues" evidence="4">
    <location>
        <begin position="271"/>
        <end position="280"/>
    </location>
</feature>
<protein>
    <submittedName>
        <fullName evidence="6">Glucitol operon repressor</fullName>
    </submittedName>
</protein>
<dbReference type="GO" id="GO:0003677">
    <property type="term" value="F:DNA binding"/>
    <property type="evidence" value="ECO:0007669"/>
    <property type="project" value="UniProtKB-KW"/>
</dbReference>
<dbReference type="InterPro" id="IPR014036">
    <property type="entry name" value="DeoR-like_C"/>
</dbReference>
<evidence type="ECO:0000313" key="7">
    <source>
        <dbReference type="Proteomes" id="UP000279841"/>
    </source>
</evidence>
<dbReference type="SMART" id="SM00418">
    <property type="entry name" value="HTH_ARSR"/>
    <property type="match status" value="1"/>
</dbReference>
<dbReference type="Gene3D" id="3.40.50.1360">
    <property type="match status" value="1"/>
</dbReference>
<dbReference type="SMART" id="SM01134">
    <property type="entry name" value="DeoRC"/>
    <property type="match status" value="1"/>
</dbReference>
<dbReference type="InterPro" id="IPR050313">
    <property type="entry name" value="Carb_Metab_HTH_regulators"/>
</dbReference>
<dbReference type="InterPro" id="IPR018356">
    <property type="entry name" value="Tscrpt_reg_HTH_DeoR_CS"/>
</dbReference>
<dbReference type="Gene3D" id="1.10.10.10">
    <property type="entry name" value="Winged helix-like DNA-binding domain superfamily/Winged helix DNA-binding domain"/>
    <property type="match status" value="1"/>
</dbReference>
<keyword evidence="3" id="KW-0804">Transcription</keyword>
<evidence type="ECO:0000313" key="6">
    <source>
        <dbReference type="EMBL" id="VCU54586.1"/>
    </source>
</evidence>
<feature type="domain" description="HTH deoR-type" evidence="5">
    <location>
        <begin position="3"/>
        <end position="58"/>
    </location>
</feature>
<dbReference type="InterPro" id="IPR001845">
    <property type="entry name" value="HTH_ArsR_DNA-bd_dom"/>
</dbReference>
<dbReference type="PROSITE" id="PS00894">
    <property type="entry name" value="HTH_DEOR_1"/>
    <property type="match status" value="1"/>
</dbReference>
<name>A0A3P4AVG4_THETH</name>
<keyword evidence="1" id="KW-0805">Transcription regulation</keyword>
<evidence type="ECO:0000256" key="2">
    <source>
        <dbReference type="ARBA" id="ARBA00023125"/>
    </source>
</evidence>
<gene>
    <name evidence="6" type="primary">srlR</name>
    <name evidence="6" type="ORF">TTHNP3_00099</name>
</gene>
<accession>A0A3P4AVG4</accession>
<dbReference type="SUPFAM" id="SSF100950">
    <property type="entry name" value="NagB/RpiA/CoA transferase-like"/>
    <property type="match status" value="1"/>
</dbReference>
<dbReference type="InterPro" id="IPR001034">
    <property type="entry name" value="DeoR_HTH"/>
</dbReference>
<dbReference type="InterPro" id="IPR011991">
    <property type="entry name" value="ArsR-like_HTH"/>
</dbReference>
<sequence precursor="true">MKPAERRRAILDLLETHGEKSVEELARIFGVSQVTIRNDLADLEARGLVQRTYGGAVPVRKVLFNPSFEEKKRHRLEAKRAIALRALEEVGEGDALILDAGSTTLILANLLKGRFRKLFVLTNSIPVALELQGSGLEVLVLGGQMRHHSLALIGPATVRTLSWYRADKAFLGATGVDSKGFSTPNPLEAETKRAMVEAAGKAYILADSTKLNRPTLARFASLEEAVLVTDAEADPQVLWALEAAGARVWVADLPLTGAKKSRSVPAPRAGEGGKGHEEGD</sequence>
<dbReference type="Pfam" id="PF08220">
    <property type="entry name" value="HTH_DeoR"/>
    <property type="match status" value="1"/>
</dbReference>
<geneLocation type="plasmid" evidence="6 7">
    <name>3</name>
</geneLocation>
<dbReference type="InterPro" id="IPR036390">
    <property type="entry name" value="WH_DNA-bd_sf"/>
</dbReference>
<dbReference type="AlphaFoldDB" id="A0A3P4AVG4"/>
<reference evidence="6 7" key="1">
    <citation type="submission" date="2018-10" db="EMBL/GenBank/DDBJ databases">
        <authorList>
            <person name="Peiro R."/>
            <person name="Begona"/>
            <person name="Cbmso G."/>
            <person name="Lopez M."/>
            <person name="Gonzalez S."/>
            <person name="Sacristan E."/>
            <person name="Castillo E."/>
        </authorList>
    </citation>
    <scope>NUCLEOTIDE SEQUENCE [LARGE SCALE GENOMIC DNA]</scope>
    <source>
        <strain evidence="6">TTHNAR1</strain>
        <plasmid evidence="7">3</plasmid>
    </source>
</reference>
<dbReference type="Pfam" id="PF00455">
    <property type="entry name" value="DeoRC"/>
    <property type="match status" value="1"/>
</dbReference>
<evidence type="ECO:0000259" key="5">
    <source>
        <dbReference type="PROSITE" id="PS51000"/>
    </source>
</evidence>
<dbReference type="Proteomes" id="UP000279841">
    <property type="component" value="Plasmid 3"/>
</dbReference>
<dbReference type="SMART" id="SM00420">
    <property type="entry name" value="HTH_DEOR"/>
    <property type="match status" value="1"/>
</dbReference>
<dbReference type="PANTHER" id="PTHR30363">
    <property type="entry name" value="HTH-TYPE TRANSCRIPTIONAL REGULATOR SRLR-RELATED"/>
    <property type="match status" value="1"/>
</dbReference>
<dbReference type="SUPFAM" id="SSF46785">
    <property type="entry name" value="Winged helix' DNA-binding domain"/>
    <property type="match status" value="1"/>
</dbReference>
<dbReference type="PROSITE" id="PS51000">
    <property type="entry name" value="HTH_DEOR_2"/>
    <property type="match status" value="1"/>
</dbReference>
<organism evidence="6 7">
    <name type="scientific">Thermus thermophilus</name>
    <dbReference type="NCBI Taxonomy" id="274"/>
    <lineage>
        <taxon>Bacteria</taxon>
        <taxon>Thermotogati</taxon>
        <taxon>Deinococcota</taxon>
        <taxon>Deinococci</taxon>
        <taxon>Thermales</taxon>
        <taxon>Thermaceae</taxon>
        <taxon>Thermus</taxon>
    </lineage>
</organism>
<feature type="region of interest" description="Disordered" evidence="4">
    <location>
        <begin position="259"/>
        <end position="280"/>
    </location>
</feature>
<dbReference type="EMBL" id="LR027519">
    <property type="protein sequence ID" value="VCU54586.1"/>
    <property type="molecule type" value="Genomic_DNA"/>
</dbReference>
<dbReference type="PRINTS" id="PR00037">
    <property type="entry name" value="HTHLACR"/>
</dbReference>
<evidence type="ECO:0000256" key="4">
    <source>
        <dbReference type="SAM" id="MobiDB-lite"/>
    </source>
</evidence>
<dbReference type="GO" id="GO:0003700">
    <property type="term" value="F:DNA-binding transcription factor activity"/>
    <property type="evidence" value="ECO:0007669"/>
    <property type="project" value="InterPro"/>
</dbReference>